<gene>
    <name evidence="1" type="ORF">CYMTET_51507</name>
</gene>
<proteinExistence type="predicted"/>
<name>A0AAE0BM25_9CHLO</name>
<sequence>MFAGFGMREQHCIERKASKTVDIEDSIHAMERELCDIKHTYPQVPEVKYNKKTCQSLLMNRVENSPVLLPAVLKANPYFREQMFINSKHGYPEFGLSGSHTAR</sequence>
<evidence type="ECO:0000313" key="2">
    <source>
        <dbReference type="Proteomes" id="UP001190700"/>
    </source>
</evidence>
<reference evidence="1 2" key="1">
    <citation type="journal article" date="2015" name="Genome Biol. Evol.">
        <title>Comparative Genomics of a Bacterivorous Green Alga Reveals Evolutionary Causalities and Consequences of Phago-Mixotrophic Mode of Nutrition.</title>
        <authorList>
            <person name="Burns J.A."/>
            <person name="Paasch A."/>
            <person name="Narechania A."/>
            <person name="Kim E."/>
        </authorList>
    </citation>
    <scope>NUCLEOTIDE SEQUENCE [LARGE SCALE GENOMIC DNA]</scope>
    <source>
        <strain evidence="1 2">PLY_AMNH</strain>
    </source>
</reference>
<protein>
    <submittedName>
        <fullName evidence="1">Uncharacterized protein</fullName>
    </submittedName>
</protein>
<evidence type="ECO:0000313" key="1">
    <source>
        <dbReference type="EMBL" id="KAK3238484.1"/>
    </source>
</evidence>
<keyword evidence="2" id="KW-1185">Reference proteome</keyword>
<dbReference type="Proteomes" id="UP001190700">
    <property type="component" value="Unassembled WGS sequence"/>
</dbReference>
<organism evidence="1 2">
    <name type="scientific">Cymbomonas tetramitiformis</name>
    <dbReference type="NCBI Taxonomy" id="36881"/>
    <lineage>
        <taxon>Eukaryota</taxon>
        <taxon>Viridiplantae</taxon>
        <taxon>Chlorophyta</taxon>
        <taxon>Pyramimonadophyceae</taxon>
        <taxon>Pyramimonadales</taxon>
        <taxon>Pyramimonadaceae</taxon>
        <taxon>Cymbomonas</taxon>
    </lineage>
</organism>
<accession>A0AAE0BM25</accession>
<dbReference type="AlphaFoldDB" id="A0AAE0BM25"/>
<dbReference type="EMBL" id="LGRX02034198">
    <property type="protein sequence ID" value="KAK3238484.1"/>
    <property type="molecule type" value="Genomic_DNA"/>
</dbReference>
<comment type="caution">
    <text evidence="1">The sequence shown here is derived from an EMBL/GenBank/DDBJ whole genome shotgun (WGS) entry which is preliminary data.</text>
</comment>